<accession>A0ABT7V5A4</accession>
<dbReference type="RefSeq" id="WP_289511865.1">
    <property type="nucleotide sequence ID" value="NZ_JAUDEA010000018.1"/>
</dbReference>
<evidence type="ECO:0000313" key="3">
    <source>
        <dbReference type="Proteomes" id="UP001529256"/>
    </source>
</evidence>
<comment type="caution">
    <text evidence="2">The sequence shown here is derived from an EMBL/GenBank/DDBJ whole genome shotgun (WGS) entry which is preliminary data.</text>
</comment>
<feature type="transmembrane region" description="Helical" evidence="1">
    <location>
        <begin position="138"/>
        <end position="160"/>
    </location>
</feature>
<feature type="transmembrane region" description="Helical" evidence="1">
    <location>
        <begin position="238"/>
        <end position="260"/>
    </location>
</feature>
<reference evidence="2" key="2">
    <citation type="submission" date="2023-06" db="EMBL/GenBank/DDBJ databases">
        <authorList>
            <person name="Zeman M."/>
            <person name="Kubasova T."/>
            <person name="Jahodarova E."/>
            <person name="Nykrynova M."/>
            <person name="Rychlik I."/>
        </authorList>
    </citation>
    <scope>NUCLEOTIDE SEQUENCE</scope>
    <source>
        <strain evidence="2">153_Feed</strain>
    </source>
</reference>
<keyword evidence="1" id="KW-1133">Transmembrane helix</keyword>
<organism evidence="2 3">
    <name type="scientific">Thermophilibacter provencensis</name>
    <dbReference type="NCBI Taxonomy" id="1852386"/>
    <lineage>
        <taxon>Bacteria</taxon>
        <taxon>Bacillati</taxon>
        <taxon>Actinomycetota</taxon>
        <taxon>Coriobacteriia</taxon>
        <taxon>Coriobacteriales</taxon>
        <taxon>Atopobiaceae</taxon>
        <taxon>Thermophilibacter</taxon>
    </lineage>
</organism>
<reference evidence="2" key="1">
    <citation type="submission" date="2023-06" db="EMBL/GenBank/DDBJ databases">
        <title>Identification and characterization of horizontal gene transfer across gut microbiota members of farm animals based on homology search.</title>
        <authorList>
            <person name="Schwarzerova J."/>
            <person name="Nykrynova M."/>
            <person name="Jureckova K."/>
            <person name="Cejkova D."/>
            <person name="Rychlik I."/>
        </authorList>
    </citation>
    <scope>NUCLEOTIDE SEQUENCE</scope>
    <source>
        <strain evidence="2">153_Feed</strain>
    </source>
</reference>
<evidence type="ECO:0000313" key="2">
    <source>
        <dbReference type="EMBL" id="MDM8271788.1"/>
    </source>
</evidence>
<dbReference type="EMBL" id="JAUDEA010000018">
    <property type="protein sequence ID" value="MDM8271788.1"/>
    <property type="molecule type" value="Genomic_DNA"/>
</dbReference>
<feature type="transmembrane region" description="Helical" evidence="1">
    <location>
        <begin position="100"/>
        <end position="126"/>
    </location>
</feature>
<keyword evidence="1" id="KW-0472">Membrane</keyword>
<gene>
    <name evidence="2" type="ORF">QUW25_08935</name>
</gene>
<evidence type="ECO:0008006" key="4">
    <source>
        <dbReference type="Google" id="ProtNLM"/>
    </source>
</evidence>
<sequence length="266" mass="27974">MIALLRSDAYRVLHSRWIWGVAVIVAFLLLAPGLMMRWTSMGPVCYDDLTSSALTMAGVQMLAATMASIVCCDRTDIGFARSILSSLGERARMVWFAEKCVFSLALAAVLIMFAFVVGLLGLFVSGVPVMTPEPAWQVAAWLGCTWLCAAPYVVLTVLVAHLTRSEGVTIGFAVLSAGGLLEGGLLIGIDFLYALLGGEFLTVTAAVGPWMPAEIASAVGAGAQTMLSADNAVHLEPAVRALLVCLPLTVATVAADALLVSRRDVA</sequence>
<name>A0ABT7V5A4_9ACTN</name>
<dbReference type="Proteomes" id="UP001529256">
    <property type="component" value="Unassembled WGS sequence"/>
</dbReference>
<feature type="transmembrane region" description="Helical" evidence="1">
    <location>
        <begin position="172"/>
        <end position="196"/>
    </location>
</feature>
<proteinExistence type="predicted"/>
<keyword evidence="3" id="KW-1185">Reference proteome</keyword>
<protein>
    <recommendedName>
        <fullName evidence="4">ABC transporter permease</fullName>
    </recommendedName>
</protein>
<evidence type="ECO:0000256" key="1">
    <source>
        <dbReference type="SAM" id="Phobius"/>
    </source>
</evidence>
<keyword evidence="1" id="KW-0812">Transmembrane</keyword>
<feature type="transmembrane region" description="Helical" evidence="1">
    <location>
        <begin position="17"/>
        <end position="36"/>
    </location>
</feature>